<dbReference type="EMBL" id="CP003382">
    <property type="protein sequence ID" value="AFZ68115.1"/>
    <property type="molecule type" value="Genomic_DNA"/>
</dbReference>
<sequence>MIFGSFAEQPVEQVIGAIARRSGRLQVWQTASHCTDHFELQLEQGCLRSLVVNGLPVHEEHHARSVILELFASRTGIFQFCLAPAKASESAYRLPIGTLVPGVNVEPRPRSAPSIGQRLRQALRRLPPLRQAA</sequence>
<dbReference type="AlphaFoldDB" id="L0A554"/>
<dbReference type="RefSeq" id="WP_015236417.1">
    <property type="nucleotide sequence ID" value="NC_019793.1"/>
</dbReference>
<proteinExistence type="predicted"/>
<evidence type="ECO:0008006" key="3">
    <source>
        <dbReference type="Google" id="ProtNLM"/>
    </source>
</evidence>
<evidence type="ECO:0000313" key="2">
    <source>
        <dbReference type="Proteomes" id="UP000010467"/>
    </source>
</evidence>
<reference evidence="2" key="1">
    <citation type="submission" date="2012-03" db="EMBL/GenBank/DDBJ databases">
        <title>Complete sequence of chromosome of Deinococcus peraridilitoris DSM 19664.</title>
        <authorList>
            <person name="Lucas S."/>
            <person name="Copeland A."/>
            <person name="Lapidus A."/>
            <person name="Glavina del Rio T."/>
            <person name="Dalin E."/>
            <person name="Tice H."/>
            <person name="Bruce D."/>
            <person name="Goodwin L."/>
            <person name="Pitluck S."/>
            <person name="Peters L."/>
            <person name="Mikhailova N."/>
            <person name="Lu M."/>
            <person name="Kyrpides N."/>
            <person name="Mavromatis K."/>
            <person name="Ivanova N."/>
            <person name="Brettin T."/>
            <person name="Detter J.C."/>
            <person name="Han C."/>
            <person name="Larimer F."/>
            <person name="Land M."/>
            <person name="Hauser L."/>
            <person name="Markowitz V."/>
            <person name="Cheng J.-F."/>
            <person name="Hugenholtz P."/>
            <person name="Woyke T."/>
            <person name="Wu D."/>
            <person name="Pukall R."/>
            <person name="Steenblock K."/>
            <person name="Brambilla E."/>
            <person name="Klenk H.-P."/>
            <person name="Eisen J.A."/>
        </authorList>
    </citation>
    <scope>NUCLEOTIDE SEQUENCE [LARGE SCALE GENOMIC DNA]</scope>
    <source>
        <strain evidence="2">DSM 19664 / LMG 22246 / CIP 109416 / KR-200</strain>
    </source>
</reference>
<dbReference type="Proteomes" id="UP000010467">
    <property type="component" value="Chromosome"/>
</dbReference>
<dbReference type="PATRIC" id="fig|937777.3.peg.2659"/>
<accession>L0A554</accession>
<keyword evidence="2" id="KW-1185">Reference proteome</keyword>
<evidence type="ECO:0000313" key="1">
    <source>
        <dbReference type="EMBL" id="AFZ68115.1"/>
    </source>
</evidence>
<dbReference type="HOGENOM" id="CLU_1903250_0_0_0"/>
<protein>
    <recommendedName>
        <fullName evidence="3">DUF4388 domain-containing protein</fullName>
    </recommendedName>
</protein>
<gene>
    <name evidence="1" type="ordered locus">Deipe_2650</name>
</gene>
<dbReference type="KEGG" id="dpd:Deipe_2650"/>
<organism evidence="1 2">
    <name type="scientific">Deinococcus peraridilitoris (strain DSM 19664 / LMG 22246 / CIP 109416 / KR-200)</name>
    <dbReference type="NCBI Taxonomy" id="937777"/>
    <lineage>
        <taxon>Bacteria</taxon>
        <taxon>Thermotogati</taxon>
        <taxon>Deinococcota</taxon>
        <taxon>Deinococci</taxon>
        <taxon>Deinococcales</taxon>
        <taxon>Deinococcaceae</taxon>
        <taxon>Deinococcus</taxon>
    </lineage>
</organism>
<name>L0A554_DEIPD</name>